<dbReference type="OrthoDB" id="7836640at2"/>
<sequence length="231" mass="24853">MRIARFVLGIGLVAALAACGEMPGKAPFEAMPGGEVSRAAASALDRPVTPLPGMQAPVRQGSMKLVAYEFRVPEALSVSEANLYLPIADIVWRGDAYGNRKQQVAAMFRSSLEKARANAPANGRPVKAIITLHKFHSLTEKARYTTGGIHTVVFDTTIVDAETGAVLVDGRKTRADLKGYGGRRAMLAERQGLGMKVRLMAHLDRVMAAEVSTAGGWRDKGRKLTRALNQI</sequence>
<name>A3K2C5_SAGS3</name>
<feature type="signal peptide" evidence="1">
    <location>
        <begin position="1"/>
        <end position="17"/>
    </location>
</feature>
<dbReference type="RefSeq" id="WP_005858138.1">
    <property type="nucleotide sequence ID" value="NZ_AAYA01000004.1"/>
</dbReference>
<dbReference type="PROSITE" id="PS51257">
    <property type="entry name" value="PROKAR_LIPOPROTEIN"/>
    <property type="match status" value="1"/>
</dbReference>
<keyword evidence="2" id="KW-0449">Lipoprotein</keyword>
<reference evidence="2 3" key="1">
    <citation type="submission" date="2006-06" db="EMBL/GenBank/DDBJ databases">
        <authorList>
            <person name="Moran M.A."/>
            <person name="Ferriera S."/>
            <person name="Johnson J."/>
            <person name="Kravitz S."/>
            <person name="Beeson K."/>
            <person name="Sutton G."/>
            <person name="Rogers Y.-H."/>
            <person name="Friedman R."/>
            <person name="Frazier M."/>
            <person name="Venter J.C."/>
        </authorList>
    </citation>
    <scope>NUCLEOTIDE SEQUENCE [LARGE SCALE GENOMIC DNA]</scope>
    <source>
        <strain evidence="2 3">E-37</strain>
    </source>
</reference>
<comment type="caution">
    <text evidence="2">The sequence shown here is derived from an EMBL/GenBank/DDBJ whole genome shotgun (WGS) entry which is preliminary data.</text>
</comment>
<protein>
    <submittedName>
        <fullName evidence="2">Lipoprotein, putative</fullName>
    </submittedName>
</protein>
<keyword evidence="1" id="KW-0732">Signal</keyword>
<dbReference type="Proteomes" id="UP000005713">
    <property type="component" value="Unassembled WGS sequence"/>
</dbReference>
<dbReference type="InterPro" id="IPR046705">
    <property type="entry name" value="DUF6778"/>
</dbReference>
<gene>
    <name evidence="2" type="ORF">SSE37_05475</name>
</gene>
<accession>A3K2C5</accession>
<feature type="chain" id="PRO_5002654811" evidence="1">
    <location>
        <begin position="18"/>
        <end position="231"/>
    </location>
</feature>
<evidence type="ECO:0000313" key="3">
    <source>
        <dbReference type="Proteomes" id="UP000005713"/>
    </source>
</evidence>
<organism evidence="2 3">
    <name type="scientific">Sagittula stellata (strain ATCC 700073 / DSM 11524 / E-37)</name>
    <dbReference type="NCBI Taxonomy" id="388399"/>
    <lineage>
        <taxon>Bacteria</taxon>
        <taxon>Pseudomonadati</taxon>
        <taxon>Pseudomonadota</taxon>
        <taxon>Alphaproteobacteria</taxon>
        <taxon>Rhodobacterales</taxon>
        <taxon>Roseobacteraceae</taxon>
        <taxon>Sagittula</taxon>
    </lineage>
</organism>
<keyword evidence="3" id="KW-1185">Reference proteome</keyword>
<dbReference type="eggNOG" id="ENOG5031MX4">
    <property type="taxonomic scope" value="Bacteria"/>
</dbReference>
<dbReference type="Pfam" id="PF20569">
    <property type="entry name" value="DUF6778"/>
    <property type="match status" value="1"/>
</dbReference>
<evidence type="ECO:0000256" key="1">
    <source>
        <dbReference type="SAM" id="SignalP"/>
    </source>
</evidence>
<proteinExistence type="predicted"/>
<evidence type="ECO:0000313" key="2">
    <source>
        <dbReference type="EMBL" id="EBA09071.1"/>
    </source>
</evidence>
<dbReference type="AlphaFoldDB" id="A3K2C5"/>
<dbReference type="EMBL" id="AAYA01000004">
    <property type="protein sequence ID" value="EBA09071.1"/>
    <property type="molecule type" value="Genomic_DNA"/>
</dbReference>